<proteinExistence type="predicted"/>
<accession>G6E743</accession>
<dbReference type="AlphaFoldDB" id="G6E743"/>
<dbReference type="PATRIC" id="fig|1088721.3.peg.160"/>
<dbReference type="STRING" id="1088721.JI59_19305"/>
<evidence type="ECO:0000256" key="1">
    <source>
        <dbReference type="SAM" id="Phobius"/>
    </source>
</evidence>
<feature type="transmembrane region" description="Helical" evidence="1">
    <location>
        <begin position="44"/>
        <end position="64"/>
    </location>
</feature>
<dbReference type="RefSeq" id="WP_007011081.1">
    <property type="nucleotide sequence ID" value="NZ_AGFM01000005.1"/>
</dbReference>
<dbReference type="Proteomes" id="UP000004030">
    <property type="component" value="Unassembled WGS sequence"/>
</dbReference>
<name>G6E743_9SPHN</name>
<dbReference type="OrthoDB" id="7433080at2"/>
<gene>
    <name evidence="2" type="ORF">NSU_0164</name>
</gene>
<dbReference type="KEGG" id="npn:JI59_19305"/>
<sequence length="65" mass="7226">MTFLKGLIPGFLLTWVVSLIIGSNGSQGGMLSIQHTYIEGHSFYWSWPLFIAATALSWALFAMMD</sequence>
<reference evidence="2 3" key="1">
    <citation type="journal article" date="2012" name="J. Bacteriol.">
        <title>Genome sequence of benzo(a)pyrene-degrading bacterium Novosphingobium pentaromativorans US6-1.</title>
        <authorList>
            <person name="Luo Y.R."/>
            <person name="Kang S.G."/>
            <person name="Kim S.J."/>
            <person name="Kim M.R."/>
            <person name="Li N."/>
            <person name="Lee J.H."/>
            <person name="Kwon K.K."/>
        </authorList>
    </citation>
    <scope>NUCLEOTIDE SEQUENCE [LARGE SCALE GENOMIC DNA]</scope>
    <source>
        <strain evidence="2 3">US6-1</strain>
    </source>
</reference>
<organism evidence="2 3">
    <name type="scientific">Novosphingobium pentaromativorans US6-1</name>
    <dbReference type="NCBI Taxonomy" id="1088721"/>
    <lineage>
        <taxon>Bacteria</taxon>
        <taxon>Pseudomonadati</taxon>
        <taxon>Pseudomonadota</taxon>
        <taxon>Alphaproteobacteria</taxon>
        <taxon>Sphingomonadales</taxon>
        <taxon>Sphingomonadaceae</taxon>
        <taxon>Novosphingobium</taxon>
    </lineage>
</organism>
<dbReference type="EMBL" id="AGFM01000005">
    <property type="protein sequence ID" value="EHJ62870.1"/>
    <property type="molecule type" value="Genomic_DNA"/>
</dbReference>
<keyword evidence="1" id="KW-0812">Transmembrane</keyword>
<keyword evidence="1" id="KW-1133">Transmembrane helix</keyword>
<evidence type="ECO:0000313" key="3">
    <source>
        <dbReference type="Proteomes" id="UP000004030"/>
    </source>
</evidence>
<keyword evidence="1" id="KW-0472">Membrane</keyword>
<protein>
    <submittedName>
        <fullName evidence="2">Uncharacterized protein</fullName>
    </submittedName>
</protein>
<comment type="caution">
    <text evidence="2">The sequence shown here is derived from an EMBL/GenBank/DDBJ whole genome shotgun (WGS) entry which is preliminary data.</text>
</comment>
<keyword evidence="3" id="KW-1185">Reference proteome</keyword>
<evidence type="ECO:0000313" key="2">
    <source>
        <dbReference type="EMBL" id="EHJ62870.1"/>
    </source>
</evidence>